<reference evidence="2" key="2">
    <citation type="submission" date="2017-12" db="EMBL/GenBank/DDBJ databases">
        <title>Genome sequence of the Bar-tailed Godwit (Limosa lapponica baueri).</title>
        <authorList>
            <person name="Lima N.C.B."/>
            <person name="Parody-Merino A.M."/>
            <person name="Battley P.F."/>
            <person name="Fidler A.E."/>
            <person name="Prosdocimi F."/>
        </authorList>
    </citation>
    <scope>NUCLEOTIDE SEQUENCE [LARGE SCALE GENOMIC DNA]</scope>
</reference>
<dbReference type="AlphaFoldDB" id="A0A2I0UJR2"/>
<reference evidence="2" key="1">
    <citation type="submission" date="2017-11" db="EMBL/GenBank/DDBJ databases">
        <authorList>
            <person name="Lima N.C."/>
            <person name="Parody-Merino A.M."/>
            <person name="Battley P.F."/>
            <person name="Fidler A.E."/>
            <person name="Prosdocimi F."/>
        </authorList>
    </citation>
    <scope>NUCLEOTIDE SEQUENCE [LARGE SCALE GENOMIC DNA]</scope>
</reference>
<name>A0A2I0UJR2_LIMLA</name>
<sequence>MAAKKRARLIPEITLHIMPDYLEIQVHILEDGANRKQKRHKDREDRVRLTAGLDDLKGPLQPRQFYDLMQRKGKPDEGQVWSKDQVNCYKLHLDDISTYLQSEPLESTKPDTNMISKVVKIVLKASIGVGVAVSKLSSASQRLEPVALSFFSYVTRIGPDIYKSVDFKVK</sequence>
<proteinExistence type="predicted"/>
<keyword evidence="2" id="KW-1185">Reference proteome</keyword>
<gene>
    <name evidence="1" type="ORF">llap_3405</name>
</gene>
<accession>A0A2I0UJR2</accession>
<dbReference type="Proteomes" id="UP000233556">
    <property type="component" value="Unassembled WGS sequence"/>
</dbReference>
<evidence type="ECO:0000313" key="2">
    <source>
        <dbReference type="Proteomes" id="UP000233556"/>
    </source>
</evidence>
<protein>
    <submittedName>
        <fullName evidence="1">Uncharacterized protein</fullName>
    </submittedName>
</protein>
<dbReference type="EMBL" id="KZ505718">
    <property type="protein sequence ID" value="PKU46285.1"/>
    <property type="molecule type" value="Genomic_DNA"/>
</dbReference>
<evidence type="ECO:0000313" key="1">
    <source>
        <dbReference type="EMBL" id="PKU46285.1"/>
    </source>
</evidence>
<organism evidence="1 2">
    <name type="scientific">Limosa lapponica baueri</name>
    <dbReference type="NCBI Taxonomy" id="1758121"/>
    <lineage>
        <taxon>Eukaryota</taxon>
        <taxon>Metazoa</taxon>
        <taxon>Chordata</taxon>
        <taxon>Craniata</taxon>
        <taxon>Vertebrata</taxon>
        <taxon>Euteleostomi</taxon>
        <taxon>Archelosauria</taxon>
        <taxon>Archosauria</taxon>
        <taxon>Dinosauria</taxon>
        <taxon>Saurischia</taxon>
        <taxon>Theropoda</taxon>
        <taxon>Coelurosauria</taxon>
        <taxon>Aves</taxon>
        <taxon>Neognathae</taxon>
        <taxon>Neoaves</taxon>
        <taxon>Charadriiformes</taxon>
        <taxon>Scolopacidae</taxon>
        <taxon>Limosa</taxon>
    </lineage>
</organism>